<keyword evidence="5" id="KW-1185">Reference proteome</keyword>
<feature type="compositionally biased region" description="Low complexity" evidence="1">
    <location>
        <begin position="174"/>
        <end position="193"/>
    </location>
</feature>
<gene>
    <name evidence="4" type="ORF">IFR04_015529</name>
</gene>
<feature type="region of interest" description="Disordered" evidence="1">
    <location>
        <begin position="258"/>
        <end position="335"/>
    </location>
</feature>
<feature type="chain" id="PRO_5034112560" description="Mid2 domain-containing protein" evidence="3">
    <location>
        <begin position="22"/>
        <end position="335"/>
    </location>
</feature>
<name>A0A8H7W3W1_9HELO</name>
<organism evidence="4 5">
    <name type="scientific">Cadophora malorum</name>
    <dbReference type="NCBI Taxonomy" id="108018"/>
    <lineage>
        <taxon>Eukaryota</taxon>
        <taxon>Fungi</taxon>
        <taxon>Dikarya</taxon>
        <taxon>Ascomycota</taxon>
        <taxon>Pezizomycotina</taxon>
        <taxon>Leotiomycetes</taxon>
        <taxon>Helotiales</taxon>
        <taxon>Ploettnerulaceae</taxon>
        <taxon>Cadophora</taxon>
    </lineage>
</organism>
<proteinExistence type="predicted"/>
<keyword evidence="2" id="KW-0812">Transmembrane</keyword>
<evidence type="ECO:0000256" key="3">
    <source>
        <dbReference type="SAM" id="SignalP"/>
    </source>
</evidence>
<accession>A0A8H7W3W1</accession>
<evidence type="ECO:0000256" key="1">
    <source>
        <dbReference type="SAM" id="MobiDB-lite"/>
    </source>
</evidence>
<sequence length="335" mass="35423">MISKSKAVAIALGFSASLCKATPADPTITAPPVLPKREAYDYNDFIGNYATAGVSSSYYTASTCAGTLYRERYVTSLGYFFGGCESSSYYSVFTECYGSTAYGIYSYSSGTYTTSGATSTTCGGFSSCIADTIKYSPDGYGSSYFIKCADTSPRTLYRTNTAALPLLQSVTVTSSSSSTSSTTSSSGSRITVTETATPTPRPRKDKSIAGPVAGGVIGGLAFLALVAFLVWFFMRKRQIRNSAANSASAYAQSQPVMIPQQPGYPPGPGPIAMPEKTAMPPTSPVSPYSQQEAWAPAMGGHPGITPSTSPPPTYFHQPQPMFPPQQSQQVSYQQH</sequence>
<reference evidence="4" key="1">
    <citation type="submission" date="2021-02" db="EMBL/GenBank/DDBJ databases">
        <title>Genome sequence Cadophora malorum strain M34.</title>
        <authorList>
            <person name="Stefanovic E."/>
            <person name="Vu D."/>
            <person name="Scully C."/>
            <person name="Dijksterhuis J."/>
            <person name="Roader J."/>
            <person name="Houbraken J."/>
        </authorList>
    </citation>
    <scope>NUCLEOTIDE SEQUENCE</scope>
    <source>
        <strain evidence="4">M34</strain>
    </source>
</reference>
<dbReference type="CDD" id="cd12087">
    <property type="entry name" value="TM_EGFR-like"/>
    <property type="match status" value="1"/>
</dbReference>
<feature type="compositionally biased region" description="Pro residues" evidence="1">
    <location>
        <begin position="262"/>
        <end position="271"/>
    </location>
</feature>
<keyword evidence="2" id="KW-1133">Transmembrane helix</keyword>
<dbReference type="AlphaFoldDB" id="A0A8H7W3W1"/>
<feature type="transmembrane region" description="Helical" evidence="2">
    <location>
        <begin position="208"/>
        <end position="233"/>
    </location>
</feature>
<dbReference type="OrthoDB" id="3562473at2759"/>
<evidence type="ECO:0008006" key="6">
    <source>
        <dbReference type="Google" id="ProtNLM"/>
    </source>
</evidence>
<protein>
    <recommendedName>
        <fullName evidence="6">Mid2 domain-containing protein</fullName>
    </recommendedName>
</protein>
<evidence type="ECO:0000256" key="2">
    <source>
        <dbReference type="SAM" id="Phobius"/>
    </source>
</evidence>
<comment type="caution">
    <text evidence="4">The sequence shown here is derived from an EMBL/GenBank/DDBJ whole genome shotgun (WGS) entry which is preliminary data.</text>
</comment>
<feature type="region of interest" description="Disordered" evidence="1">
    <location>
        <begin position="174"/>
        <end position="209"/>
    </location>
</feature>
<feature type="compositionally biased region" description="Low complexity" evidence="1">
    <location>
        <begin position="324"/>
        <end position="335"/>
    </location>
</feature>
<evidence type="ECO:0000313" key="4">
    <source>
        <dbReference type="EMBL" id="KAG4411343.1"/>
    </source>
</evidence>
<keyword evidence="2" id="KW-0472">Membrane</keyword>
<keyword evidence="3" id="KW-0732">Signal</keyword>
<evidence type="ECO:0000313" key="5">
    <source>
        <dbReference type="Proteomes" id="UP000664132"/>
    </source>
</evidence>
<dbReference type="EMBL" id="JAFJYH010000490">
    <property type="protein sequence ID" value="KAG4411343.1"/>
    <property type="molecule type" value="Genomic_DNA"/>
</dbReference>
<feature type="signal peptide" evidence="3">
    <location>
        <begin position="1"/>
        <end position="21"/>
    </location>
</feature>
<dbReference type="Proteomes" id="UP000664132">
    <property type="component" value="Unassembled WGS sequence"/>
</dbReference>